<dbReference type="GO" id="GO:0051536">
    <property type="term" value="F:iron-sulfur cluster binding"/>
    <property type="evidence" value="ECO:0007669"/>
    <property type="project" value="InterPro"/>
</dbReference>
<dbReference type="KEGG" id="mey:TM49_20125"/>
<dbReference type="GO" id="GO:0005506">
    <property type="term" value="F:iron ion binding"/>
    <property type="evidence" value="ECO:0007669"/>
    <property type="project" value="InterPro"/>
</dbReference>
<protein>
    <submittedName>
        <fullName evidence="2">Nitrogen fixation protein NifU</fullName>
    </submittedName>
</protein>
<evidence type="ECO:0000259" key="1">
    <source>
        <dbReference type="Pfam" id="PF01592"/>
    </source>
</evidence>
<name>A0A0D5LX78_MAREN</name>
<dbReference type="EMBL" id="CP010803">
    <property type="protein sequence ID" value="AJY48392.1"/>
    <property type="molecule type" value="Genomic_DNA"/>
</dbReference>
<dbReference type="SUPFAM" id="SSF82649">
    <property type="entry name" value="SufE/NifU"/>
    <property type="match status" value="1"/>
</dbReference>
<accession>A0A0D5LX78</accession>
<dbReference type="HOGENOM" id="CLU_079283_3_0_5"/>
<proteinExistence type="predicted"/>
<reference evidence="2 3" key="1">
    <citation type="journal article" date="2015" name="Genome Announc.">
        <title>Complete genome sequence of Martelella endophytica YC6887, which has antifungal activity associated with a halophyte.</title>
        <authorList>
            <person name="Khan A."/>
            <person name="Khan H."/>
            <person name="Chung E.J."/>
            <person name="Hossain M.T."/>
            <person name="Chung Y.R."/>
        </authorList>
    </citation>
    <scope>NUCLEOTIDE SEQUENCE [LARGE SCALE GENOMIC DNA]</scope>
    <source>
        <strain evidence="2">YC6887</strain>
    </source>
</reference>
<dbReference type="GO" id="GO:0016226">
    <property type="term" value="P:iron-sulfur cluster assembly"/>
    <property type="evidence" value="ECO:0007669"/>
    <property type="project" value="InterPro"/>
</dbReference>
<dbReference type="Gene3D" id="3.90.1010.10">
    <property type="match status" value="1"/>
</dbReference>
<feature type="domain" description="NIF system FeS cluster assembly NifU N-terminal" evidence="1">
    <location>
        <begin position="5"/>
        <end position="79"/>
    </location>
</feature>
<dbReference type="PATRIC" id="fig|1486262.3.peg.4160"/>
<dbReference type="Pfam" id="PF01592">
    <property type="entry name" value="NifU_N"/>
    <property type="match status" value="1"/>
</dbReference>
<dbReference type="AlphaFoldDB" id="A0A0D5LX78"/>
<dbReference type="OrthoDB" id="7857113at2"/>
<gene>
    <name evidence="2" type="ORF">TM49_20125</name>
</gene>
<organism evidence="2 3">
    <name type="scientific">Martelella endophytica</name>
    <dbReference type="NCBI Taxonomy" id="1486262"/>
    <lineage>
        <taxon>Bacteria</taxon>
        <taxon>Pseudomonadati</taxon>
        <taxon>Pseudomonadota</taxon>
        <taxon>Alphaproteobacteria</taxon>
        <taxon>Hyphomicrobiales</taxon>
        <taxon>Aurantimonadaceae</taxon>
        <taxon>Martelella</taxon>
    </lineage>
</organism>
<dbReference type="InterPro" id="IPR002871">
    <property type="entry name" value="NIF_FeS_clus_asmbl_NifU_N"/>
</dbReference>
<dbReference type="Proteomes" id="UP000032611">
    <property type="component" value="Chromosome"/>
</dbReference>
<evidence type="ECO:0000313" key="2">
    <source>
        <dbReference type="EMBL" id="AJY48392.1"/>
    </source>
</evidence>
<dbReference type="CDD" id="cd06664">
    <property type="entry name" value="IscU_like"/>
    <property type="match status" value="1"/>
</dbReference>
<keyword evidence="3" id="KW-1185">Reference proteome</keyword>
<dbReference type="RefSeq" id="WP_045685563.1">
    <property type="nucleotide sequence ID" value="NZ_CP010803.1"/>
</dbReference>
<sequence>MDDIYSARILQHAGNVTRLGALEDADGMAPAHSKLCGSRLTVYLKLTDGRVSDFSHELKACALGQASAAIMAETVIGATPGEIRAAREAMRAMLKAGGEGPEGRFEEMRCLLPVRDYPARHGSVMLTFEATVKALDMAEGEAVPQPAGTANV</sequence>
<evidence type="ECO:0000313" key="3">
    <source>
        <dbReference type="Proteomes" id="UP000032611"/>
    </source>
</evidence>
<dbReference type="STRING" id="1486262.TM49_20125"/>